<name>T1GYV0_MEGSC</name>
<organism evidence="2 3">
    <name type="scientific">Megaselia scalaris</name>
    <name type="common">Humpbacked fly</name>
    <name type="synonym">Phora scalaris</name>
    <dbReference type="NCBI Taxonomy" id="36166"/>
    <lineage>
        <taxon>Eukaryota</taxon>
        <taxon>Metazoa</taxon>
        <taxon>Ecdysozoa</taxon>
        <taxon>Arthropoda</taxon>
        <taxon>Hexapoda</taxon>
        <taxon>Insecta</taxon>
        <taxon>Pterygota</taxon>
        <taxon>Neoptera</taxon>
        <taxon>Endopterygota</taxon>
        <taxon>Diptera</taxon>
        <taxon>Brachycera</taxon>
        <taxon>Muscomorpha</taxon>
        <taxon>Platypezoidea</taxon>
        <taxon>Phoridae</taxon>
        <taxon>Megaseliini</taxon>
        <taxon>Megaselia</taxon>
    </lineage>
</organism>
<keyword evidence="1" id="KW-0472">Membrane</keyword>
<keyword evidence="1" id="KW-0812">Transmembrane</keyword>
<feature type="transmembrane region" description="Helical" evidence="1">
    <location>
        <begin position="59"/>
        <end position="80"/>
    </location>
</feature>
<dbReference type="Proteomes" id="UP000015102">
    <property type="component" value="Unassembled WGS sequence"/>
</dbReference>
<keyword evidence="1" id="KW-1133">Transmembrane helix</keyword>
<dbReference type="STRING" id="36166.T1GYV0"/>
<accession>T1GYV0</accession>
<dbReference type="EMBL" id="CAQQ02177594">
    <property type="status" value="NOT_ANNOTATED_CDS"/>
    <property type="molecule type" value="Genomic_DNA"/>
</dbReference>
<proteinExistence type="predicted"/>
<dbReference type="AlphaFoldDB" id="T1GYV0"/>
<reference evidence="2" key="2">
    <citation type="submission" date="2015-06" db="UniProtKB">
        <authorList>
            <consortium name="EnsemblMetazoa"/>
        </authorList>
    </citation>
    <scope>IDENTIFICATION</scope>
</reference>
<protein>
    <submittedName>
        <fullName evidence="2">Uncharacterized protein</fullName>
    </submittedName>
</protein>
<keyword evidence="3" id="KW-1185">Reference proteome</keyword>
<dbReference type="HOGENOM" id="CLU_2504281_0_0_1"/>
<evidence type="ECO:0000313" key="2">
    <source>
        <dbReference type="EnsemblMetazoa" id="MESCA009037-PA"/>
    </source>
</evidence>
<reference evidence="3" key="1">
    <citation type="submission" date="2013-02" db="EMBL/GenBank/DDBJ databases">
        <authorList>
            <person name="Hughes D."/>
        </authorList>
    </citation>
    <scope>NUCLEOTIDE SEQUENCE</scope>
    <source>
        <strain>Durham</strain>
        <strain evidence="3">NC isolate 2 -- Noor lab</strain>
    </source>
</reference>
<evidence type="ECO:0000313" key="3">
    <source>
        <dbReference type="Proteomes" id="UP000015102"/>
    </source>
</evidence>
<dbReference type="EnsemblMetazoa" id="MESCA009037-RA">
    <property type="protein sequence ID" value="MESCA009037-PA"/>
    <property type="gene ID" value="MESCA009037"/>
</dbReference>
<feature type="transmembrane region" description="Helical" evidence="1">
    <location>
        <begin position="7"/>
        <end position="28"/>
    </location>
</feature>
<sequence length="86" mass="9287">MARDFKTLLWDYIVFVLFILLSTLLPFWSKICGYLRTKGGGDAALATQTQNGGGKKADFVFATGSVSLLAIMLSIARGTLGIRSVL</sequence>
<evidence type="ECO:0000256" key="1">
    <source>
        <dbReference type="SAM" id="Phobius"/>
    </source>
</evidence>